<feature type="compositionally biased region" description="Basic and acidic residues" evidence="1">
    <location>
        <begin position="127"/>
        <end position="139"/>
    </location>
</feature>
<evidence type="ECO:0000313" key="4">
    <source>
        <dbReference type="Proteomes" id="UP001164286"/>
    </source>
</evidence>
<dbReference type="PANTHER" id="PTHR12419:SF10">
    <property type="entry name" value="DEUBIQUITINASE OTUD6B"/>
    <property type="match status" value="1"/>
</dbReference>
<feature type="compositionally biased region" description="Polar residues" evidence="1">
    <location>
        <begin position="30"/>
        <end position="47"/>
    </location>
</feature>
<name>A0AA38H820_9TREE</name>
<keyword evidence="4" id="KW-1185">Reference proteome</keyword>
<dbReference type="GO" id="GO:0016579">
    <property type="term" value="P:protein deubiquitination"/>
    <property type="evidence" value="ECO:0007669"/>
    <property type="project" value="TreeGrafter"/>
</dbReference>
<comment type="caution">
    <text evidence="3">The sequence shown here is derived from an EMBL/GenBank/DDBJ whole genome shotgun (WGS) entry which is preliminary data.</text>
</comment>
<dbReference type="Proteomes" id="UP001164286">
    <property type="component" value="Unassembled WGS sequence"/>
</dbReference>
<dbReference type="Pfam" id="PF02338">
    <property type="entry name" value="OTU"/>
    <property type="match status" value="1"/>
</dbReference>
<dbReference type="InterPro" id="IPR050704">
    <property type="entry name" value="Peptidase_C85-like"/>
</dbReference>
<dbReference type="Gene3D" id="3.90.70.80">
    <property type="match status" value="1"/>
</dbReference>
<dbReference type="CDD" id="cd22748">
    <property type="entry name" value="OTU_OTUD6-like"/>
    <property type="match status" value="1"/>
</dbReference>
<protein>
    <recommendedName>
        <fullName evidence="2">OTU domain-containing protein</fullName>
    </recommendedName>
</protein>
<dbReference type="GO" id="GO:0004843">
    <property type="term" value="F:cysteine-type deubiquitinase activity"/>
    <property type="evidence" value="ECO:0007669"/>
    <property type="project" value="TreeGrafter"/>
</dbReference>
<feature type="region of interest" description="Disordered" evidence="1">
    <location>
        <begin position="1"/>
        <end position="158"/>
    </location>
</feature>
<evidence type="ECO:0000313" key="3">
    <source>
        <dbReference type="EMBL" id="KAI9636040.1"/>
    </source>
</evidence>
<feature type="domain" description="OTU" evidence="2">
    <location>
        <begin position="175"/>
        <end position="342"/>
    </location>
</feature>
<dbReference type="InterPro" id="IPR003323">
    <property type="entry name" value="OTU_dom"/>
</dbReference>
<dbReference type="PROSITE" id="PS50802">
    <property type="entry name" value="OTU"/>
    <property type="match status" value="1"/>
</dbReference>
<dbReference type="GeneID" id="77728737"/>
<evidence type="ECO:0000256" key="1">
    <source>
        <dbReference type="SAM" id="MobiDB-lite"/>
    </source>
</evidence>
<dbReference type="InterPro" id="IPR038765">
    <property type="entry name" value="Papain-like_cys_pep_sf"/>
</dbReference>
<dbReference type="SUPFAM" id="SSF54001">
    <property type="entry name" value="Cysteine proteinases"/>
    <property type="match status" value="1"/>
</dbReference>
<proteinExistence type="predicted"/>
<dbReference type="RefSeq" id="XP_052945817.1">
    <property type="nucleotide sequence ID" value="XM_053089532.1"/>
</dbReference>
<dbReference type="EMBL" id="JAKWFO010000005">
    <property type="protein sequence ID" value="KAI9636040.1"/>
    <property type="molecule type" value="Genomic_DNA"/>
</dbReference>
<organism evidence="3 4">
    <name type="scientific">Dioszegia hungarica</name>
    <dbReference type="NCBI Taxonomy" id="4972"/>
    <lineage>
        <taxon>Eukaryota</taxon>
        <taxon>Fungi</taxon>
        <taxon>Dikarya</taxon>
        <taxon>Basidiomycota</taxon>
        <taxon>Agaricomycotina</taxon>
        <taxon>Tremellomycetes</taxon>
        <taxon>Tremellales</taxon>
        <taxon>Bulleribasidiaceae</taxon>
        <taxon>Dioszegia</taxon>
    </lineage>
</organism>
<dbReference type="FunFam" id="3.90.70.80:FF:000025">
    <property type="entry name" value="Unplaced genomic scaffold supercont1.1, whole genome shotgun sequence"/>
    <property type="match status" value="1"/>
</dbReference>
<evidence type="ECO:0000259" key="2">
    <source>
        <dbReference type="PROSITE" id="PS50802"/>
    </source>
</evidence>
<dbReference type="PANTHER" id="PTHR12419">
    <property type="entry name" value="OTU DOMAIN CONTAINING PROTEIN"/>
    <property type="match status" value="1"/>
</dbReference>
<dbReference type="AlphaFoldDB" id="A0AA38H820"/>
<reference evidence="3" key="1">
    <citation type="journal article" date="2022" name="G3 (Bethesda)">
        <title>High quality genome of the basidiomycete yeast Dioszegia hungarica PDD-24b-2 isolated from cloud water.</title>
        <authorList>
            <person name="Jarrige D."/>
            <person name="Haridas S."/>
            <person name="Bleykasten-Grosshans C."/>
            <person name="Joly M."/>
            <person name="Nadalig T."/>
            <person name="Sancelme M."/>
            <person name="Vuilleumier S."/>
            <person name="Grigoriev I.V."/>
            <person name="Amato P."/>
            <person name="Bringel F."/>
        </authorList>
    </citation>
    <scope>NUCLEOTIDE SEQUENCE</scope>
    <source>
        <strain evidence="3">PDD-24b-2</strain>
    </source>
</reference>
<gene>
    <name evidence="3" type="ORF">MKK02DRAFT_36976</name>
</gene>
<feature type="compositionally biased region" description="Basic and acidic residues" evidence="1">
    <location>
        <begin position="55"/>
        <end position="74"/>
    </location>
</feature>
<feature type="compositionally biased region" description="Gly residues" evidence="1">
    <location>
        <begin position="102"/>
        <end position="119"/>
    </location>
</feature>
<sequence>MPGSKRRALKNLLSPHHSPAPPAPLHPVDSGTSLASISSAQSGTSIATDPGNYMSDEKLEQDLELEKMRQREQGIGHGGGLPPAETVPPPAPSGMIGRQGELAGGQNGQSQAGEGGGGGGKKKSSKQKFEERQARKKEAMLNSAPPSNPEWDAQLEKERQEEIRVISDACTTLGREIHEITPDGHCMYHAIAHQLASLGMIPSDQADNPGYTRQAAARYMMANPEEFRFFLPSVNGEDTAEATEHEGVMTEEEYSRYCGNVQNTGEWGGEPEIQALSRAFKIPIHVIQRGPPTVVSHGGVNDTAGGSLTPQQSVAEGDRVVRISYHRRMYGLGEHYNSLAKAA</sequence>
<accession>A0AA38H820</accession>